<evidence type="ECO:0000256" key="1">
    <source>
        <dbReference type="PROSITE-ProRule" id="PRU00409"/>
    </source>
</evidence>
<sequence>MSPRFAAVVLGGDIGAYSLARHFHENHGVKATVVSAAASGLMARSTVMHHVAVPELEDPDVLVAAVHRAVAPDRPTLVLASADRLVSRLVALRDRLPATAVLPYVEEPLLRRMTDKARFSALCDELGVAHPATVVVDLATLPAAATAADVDALVDTSALTFPVFAKAASTVAYAAVRFTGKSKGFEVADRPQLLELLARVRRAGYTDAFLVQELVAGDDAGMRILTCWSDRSGRVRYSSYGQVLLEEHAPSAIGNPAAILTDHDEAVVADATRLLEHVGWTGWANFDLKADPRTGRTLFFELNPRLGRSNFYVAAGQLDPVGPYVREHVLDEDPFPPGFPAHAEPGHLFTVLPKHLLLRYLDEATRARVKAAYRGGRVHNPLWYAAEHDPRRTAYLVASHVNQYRKFARHYPLAVARSRAATPVGPRA</sequence>
<keyword evidence="4" id="KW-1185">Reference proteome</keyword>
<comment type="caution">
    <text evidence="3">The sequence shown here is derived from an EMBL/GenBank/DDBJ whole genome shotgun (WGS) entry which is preliminary data.</text>
</comment>
<accession>A0ABW0GPQ6</accession>
<evidence type="ECO:0000313" key="3">
    <source>
        <dbReference type="EMBL" id="MFC5381953.1"/>
    </source>
</evidence>
<dbReference type="InterPro" id="IPR011761">
    <property type="entry name" value="ATP-grasp"/>
</dbReference>
<dbReference type="SUPFAM" id="SSF56059">
    <property type="entry name" value="Glutathione synthetase ATP-binding domain-like"/>
    <property type="match status" value="1"/>
</dbReference>
<name>A0ABW0GPQ6_9MICO</name>
<dbReference type="RefSeq" id="WP_340270027.1">
    <property type="nucleotide sequence ID" value="NZ_JBBEOG010000005.1"/>
</dbReference>
<dbReference type="Proteomes" id="UP001596122">
    <property type="component" value="Unassembled WGS sequence"/>
</dbReference>
<evidence type="ECO:0000259" key="2">
    <source>
        <dbReference type="PROSITE" id="PS50975"/>
    </source>
</evidence>
<protein>
    <submittedName>
        <fullName evidence="3">Carboxylate--amine ligase</fullName>
    </submittedName>
</protein>
<reference evidence="4" key="1">
    <citation type="journal article" date="2019" name="Int. J. Syst. Evol. Microbiol.">
        <title>The Global Catalogue of Microorganisms (GCM) 10K type strain sequencing project: providing services to taxonomists for standard genome sequencing and annotation.</title>
        <authorList>
            <consortium name="The Broad Institute Genomics Platform"/>
            <consortium name="The Broad Institute Genome Sequencing Center for Infectious Disease"/>
            <person name="Wu L."/>
            <person name="Ma J."/>
        </authorList>
    </citation>
    <scope>NUCLEOTIDE SEQUENCE [LARGE SCALE GENOMIC DNA]</scope>
    <source>
        <strain evidence="4">CCUG 43114</strain>
    </source>
</reference>
<dbReference type="GO" id="GO:0016874">
    <property type="term" value="F:ligase activity"/>
    <property type="evidence" value="ECO:0007669"/>
    <property type="project" value="UniProtKB-KW"/>
</dbReference>
<keyword evidence="1" id="KW-0067">ATP-binding</keyword>
<organism evidence="3 4">
    <name type="scientific">Aquipuribacter nitratireducens</name>
    <dbReference type="NCBI Taxonomy" id="650104"/>
    <lineage>
        <taxon>Bacteria</taxon>
        <taxon>Bacillati</taxon>
        <taxon>Actinomycetota</taxon>
        <taxon>Actinomycetes</taxon>
        <taxon>Micrococcales</taxon>
        <taxon>Intrasporangiaceae</taxon>
        <taxon>Aquipuribacter</taxon>
    </lineage>
</organism>
<dbReference type="Gene3D" id="3.30.470.20">
    <property type="entry name" value="ATP-grasp fold, B domain"/>
    <property type="match status" value="1"/>
</dbReference>
<feature type="domain" description="ATP-grasp" evidence="2">
    <location>
        <begin position="120"/>
        <end position="329"/>
    </location>
</feature>
<proteinExistence type="predicted"/>
<gene>
    <name evidence="3" type="ORF">ACFPJ6_14320</name>
</gene>
<dbReference type="PROSITE" id="PS50975">
    <property type="entry name" value="ATP_GRASP"/>
    <property type="match status" value="1"/>
</dbReference>
<keyword evidence="1" id="KW-0547">Nucleotide-binding</keyword>
<evidence type="ECO:0000313" key="4">
    <source>
        <dbReference type="Proteomes" id="UP001596122"/>
    </source>
</evidence>
<keyword evidence="3" id="KW-0436">Ligase</keyword>
<dbReference type="EMBL" id="JBHSLD010000014">
    <property type="protein sequence ID" value="MFC5381953.1"/>
    <property type="molecule type" value="Genomic_DNA"/>
</dbReference>